<evidence type="ECO:0000256" key="3">
    <source>
        <dbReference type="ARBA" id="ARBA00015810"/>
    </source>
</evidence>
<dbReference type="PROSITE" id="PS51898">
    <property type="entry name" value="TYR_RECOMBINASE"/>
    <property type="match status" value="1"/>
</dbReference>
<comment type="function">
    <text evidence="11">Site-specific tyrosine recombinase, which acts by catalyzing the cutting and rejoining of the recombining DNA molecules. The XerC-XerD complex is essential to convert dimers of the bacterial chromosome into monomers to permit their segregation at cell division. It also contributes to the segregational stability of plasmids.</text>
</comment>
<name>A0ABS4XA07_9MICC</name>
<comment type="subunit">
    <text evidence="11">Forms a cyclic heterotetrameric complex composed of two molecules of XerC and two molecules of XerD.</text>
</comment>
<feature type="active site" evidence="11">
    <location>
        <position position="337"/>
    </location>
</feature>
<dbReference type="RefSeq" id="WP_209996100.1">
    <property type="nucleotide sequence ID" value="NZ_BAAAJY010000015.1"/>
</dbReference>
<evidence type="ECO:0000313" key="15">
    <source>
        <dbReference type="Proteomes" id="UP001296993"/>
    </source>
</evidence>
<dbReference type="InterPro" id="IPR023009">
    <property type="entry name" value="Tyrosine_recombinase_XerC/XerD"/>
</dbReference>
<keyword evidence="4 11" id="KW-0963">Cytoplasm</keyword>
<comment type="subcellular location">
    <subcellularLocation>
        <location evidence="1 11">Cytoplasm</location>
    </subcellularLocation>
</comment>
<dbReference type="Gene3D" id="1.10.150.130">
    <property type="match status" value="1"/>
</dbReference>
<dbReference type="InterPro" id="IPR050090">
    <property type="entry name" value="Tyrosine_recombinase_XerCD"/>
</dbReference>
<dbReference type="HAMAP" id="MF_01807">
    <property type="entry name" value="Recomb_XerD"/>
    <property type="match status" value="1"/>
</dbReference>
<evidence type="ECO:0000256" key="11">
    <source>
        <dbReference type="HAMAP-Rule" id="MF_01807"/>
    </source>
</evidence>
<evidence type="ECO:0000256" key="9">
    <source>
        <dbReference type="ARBA" id="ARBA00023172"/>
    </source>
</evidence>
<evidence type="ECO:0000259" key="13">
    <source>
        <dbReference type="PROSITE" id="PS51900"/>
    </source>
</evidence>
<evidence type="ECO:0000256" key="1">
    <source>
        <dbReference type="ARBA" id="ARBA00004496"/>
    </source>
</evidence>
<keyword evidence="15" id="KW-1185">Reference proteome</keyword>
<dbReference type="PANTHER" id="PTHR30349:SF81">
    <property type="entry name" value="TYROSINE RECOMBINASE XERC"/>
    <property type="match status" value="1"/>
</dbReference>
<evidence type="ECO:0000259" key="12">
    <source>
        <dbReference type="PROSITE" id="PS51898"/>
    </source>
</evidence>
<accession>A0ABS4XA07</accession>
<keyword evidence="5 11" id="KW-0132">Cell division</keyword>
<keyword evidence="7 11" id="KW-0229">DNA integration</keyword>
<evidence type="ECO:0000256" key="4">
    <source>
        <dbReference type="ARBA" id="ARBA00022490"/>
    </source>
</evidence>
<evidence type="ECO:0000256" key="2">
    <source>
        <dbReference type="ARBA" id="ARBA00010450"/>
    </source>
</evidence>
<keyword evidence="6 11" id="KW-0159">Chromosome partition</keyword>
<proteinExistence type="inferred from homology"/>
<comment type="caution">
    <text evidence="14">The sequence shown here is derived from an EMBL/GenBank/DDBJ whole genome shotgun (WGS) entry which is preliminary data.</text>
</comment>
<dbReference type="SUPFAM" id="SSF47823">
    <property type="entry name" value="lambda integrase-like, N-terminal domain"/>
    <property type="match status" value="1"/>
</dbReference>
<keyword evidence="8 11" id="KW-0238">DNA-binding</keyword>
<dbReference type="NCBIfam" id="NF001399">
    <property type="entry name" value="PRK00283.1"/>
    <property type="match status" value="1"/>
</dbReference>
<gene>
    <name evidence="11" type="primary">xerD</name>
    <name evidence="14" type="ORF">JOF47_000806</name>
</gene>
<dbReference type="HAMAP" id="MF_01808">
    <property type="entry name" value="Recomb_XerC_XerD"/>
    <property type="match status" value="1"/>
</dbReference>
<protein>
    <recommendedName>
        <fullName evidence="3 11">Tyrosine recombinase XerD</fullName>
    </recommendedName>
</protein>
<dbReference type="PANTHER" id="PTHR30349">
    <property type="entry name" value="PHAGE INTEGRASE-RELATED"/>
    <property type="match status" value="1"/>
</dbReference>
<feature type="active site" evidence="11">
    <location>
        <position position="311"/>
    </location>
</feature>
<reference evidence="14 15" key="1">
    <citation type="submission" date="2021-03" db="EMBL/GenBank/DDBJ databases">
        <title>Sequencing the genomes of 1000 actinobacteria strains.</title>
        <authorList>
            <person name="Klenk H.-P."/>
        </authorList>
    </citation>
    <scope>NUCLEOTIDE SEQUENCE [LARGE SCALE GENOMIC DNA]</scope>
    <source>
        <strain evidence="14 15">DSM 15797</strain>
    </source>
</reference>
<evidence type="ECO:0000256" key="8">
    <source>
        <dbReference type="ARBA" id="ARBA00023125"/>
    </source>
</evidence>
<keyword evidence="9 11" id="KW-0233">DNA recombination</keyword>
<evidence type="ECO:0000256" key="5">
    <source>
        <dbReference type="ARBA" id="ARBA00022618"/>
    </source>
</evidence>
<dbReference type="Gene3D" id="1.10.443.10">
    <property type="entry name" value="Intergrase catalytic core"/>
    <property type="match status" value="1"/>
</dbReference>
<dbReference type="InterPro" id="IPR010998">
    <property type="entry name" value="Integrase_recombinase_N"/>
</dbReference>
<dbReference type="InterPro" id="IPR002104">
    <property type="entry name" value="Integrase_catalytic"/>
</dbReference>
<dbReference type="EMBL" id="JAGIOF010000001">
    <property type="protein sequence ID" value="MBP2385295.1"/>
    <property type="molecule type" value="Genomic_DNA"/>
</dbReference>
<dbReference type="InterPro" id="IPR004107">
    <property type="entry name" value="Integrase_SAM-like_N"/>
</dbReference>
<sequence length="367" mass="39378">MTTGTEDATVRLEPISKPVRVPGASPDETLRLKAVEATQRLEVVRDPVPTPGPDPASLPIGKHLATYLQHLAIERGMAKNTVSAYRRDLFRYALYLHAQGVSGPGQVTLQHLTSFAQAVRDGADGAAPLSARSAARTIVAVRGVHKFWELEGLTLTNPAVDLHPPTTGRRLPKAISVDQVAAIIESVSIDTSAGLRDRAILEFLYSTGARISEAVGLDVDDLHLERPAHGPAVVRLFGKGSKERIVPLGSYALDALNAYLVRGRPELVGKGKGTAALFLNQRGGRLSRQSAWTVLTKAAERAGIEQDVSPHTMRHSFATHLLEGGADVRVVQELLGHASVTTTQVYTLVTADTLREVYAAAHPRAHS</sequence>
<evidence type="ECO:0000256" key="10">
    <source>
        <dbReference type="ARBA" id="ARBA00023306"/>
    </source>
</evidence>
<feature type="active site" evidence="11">
    <location>
        <position position="239"/>
    </location>
</feature>
<dbReference type="Pfam" id="PF02899">
    <property type="entry name" value="Phage_int_SAM_1"/>
    <property type="match status" value="1"/>
</dbReference>
<evidence type="ECO:0000313" key="14">
    <source>
        <dbReference type="EMBL" id="MBP2385295.1"/>
    </source>
</evidence>
<dbReference type="InterPro" id="IPR044068">
    <property type="entry name" value="CB"/>
</dbReference>
<dbReference type="Proteomes" id="UP001296993">
    <property type="component" value="Unassembled WGS sequence"/>
</dbReference>
<dbReference type="InterPro" id="IPR011932">
    <property type="entry name" value="Recomb_XerD"/>
</dbReference>
<dbReference type="SUPFAM" id="SSF56349">
    <property type="entry name" value="DNA breaking-rejoining enzymes"/>
    <property type="match status" value="1"/>
</dbReference>
<dbReference type="CDD" id="cd00798">
    <property type="entry name" value="INT_XerDC_C"/>
    <property type="match status" value="1"/>
</dbReference>
<feature type="active site" description="O-(3'-phospho-DNA)-tyrosine intermediate" evidence="11">
    <location>
        <position position="346"/>
    </location>
</feature>
<feature type="active site" evidence="11">
    <location>
        <position position="314"/>
    </location>
</feature>
<dbReference type="Pfam" id="PF00589">
    <property type="entry name" value="Phage_integrase"/>
    <property type="match status" value="1"/>
</dbReference>
<comment type="similarity">
    <text evidence="2 11">Belongs to the 'phage' integrase family. XerD subfamily.</text>
</comment>
<feature type="domain" description="Core-binding (CB)" evidence="13">
    <location>
        <begin position="58"/>
        <end position="149"/>
    </location>
</feature>
<dbReference type="InterPro" id="IPR011010">
    <property type="entry name" value="DNA_brk_join_enz"/>
</dbReference>
<evidence type="ECO:0000256" key="6">
    <source>
        <dbReference type="ARBA" id="ARBA00022829"/>
    </source>
</evidence>
<dbReference type="PROSITE" id="PS51900">
    <property type="entry name" value="CB"/>
    <property type="match status" value="1"/>
</dbReference>
<feature type="domain" description="Tyr recombinase" evidence="12">
    <location>
        <begin position="170"/>
        <end position="359"/>
    </location>
</feature>
<evidence type="ECO:0000256" key="7">
    <source>
        <dbReference type="ARBA" id="ARBA00022908"/>
    </source>
</evidence>
<feature type="active site" evidence="11">
    <location>
        <position position="210"/>
    </location>
</feature>
<dbReference type="NCBIfam" id="TIGR02225">
    <property type="entry name" value="recomb_XerD"/>
    <property type="match status" value="1"/>
</dbReference>
<organism evidence="14 15">
    <name type="scientific">Paeniglutamicibacter kerguelensis</name>
    <dbReference type="NCBI Taxonomy" id="254788"/>
    <lineage>
        <taxon>Bacteria</taxon>
        <taxon>Bacillati</taxon>
        <taxon>Actinomycetota</taxon>
        <taxon>Actinomycetes</taxon>
        <taxon>Micrococcales</taxon>
        <taxon>Micrococcaceae</taxon>
        <taxon>Paeniglutamicibacter</taxon>
    </lineage>
</organism>
<dbReference type="InterPro" id="IPR013762">
    <property type="entry name" value="Integrase-like_cat_sf"/>
</dbReference>
<keyword evidence="10 11" id="KW-0131">Cell cycle</keyword>